<evidence type="ECO:0008006" key="4">
    <source>
        <dbReference type="Google" id="ProtNLM"/>
    </source>
</evidence>
<accession>A0ABT2RZF1</accession>
<protein>
    <recommendedName>
        <fullName evidence="4">SnoaL-like domain-containing protein</fullName>
    </recommendedName>
</protein>
<sequence length="220" mass="25608">MYWTMEKIDVLTEEELSEIERRTERLMSIWKIQNLRGNAAIFHDDQHIGEQRRELNALKHPSVDVEGLMAFRQKAVVDSLTGNMLVHPLTTPVIEVDENNRRARSVWWSMGVEGLSKHREEPVAIVSLGMVPGVEIVEDGAWKILWGVWQRTTKNEYHAGWVKSMIPTNTRPELTPEEDRAGFGRYAYQENEVRQAIPQPPKKDTWEKYPDEMDKTWLEG</sequence>
<evidence type="ECO:0000313" key="2">
    <source>
        <dbReference type="EMBL" id="MCU6697709.1"/>
    </source>
</evidence>
<feature type="compositionally biased region" description="Basic and acidic residues" evidence="1">
    <location>
        <begin position="201"/>
        <end position="220"/>
    </location>
</feature>
<dbReference type="Gene3D" id="3.10.450.50">
    <property type="match status" value="1"/>
</dbReference>
<evidence type="ECO:0000313" key="3">
    <source>
        <dbReference type="Proteomes" id="UP001652461"/>
    </source>
</evidence>
<name>A0ABT2RZF1_9FIRM</name>
<organism evidence="2 3">
    <name type="scientific">Laedolimicola ammoniilytica</name>
    <dbReference type="NCBI Taxonomy" id="2981771"/>
    <lineage>
        <taxon>Bacteria</taxon>
        <taxon>Bacillati</taxon>
        <taxon>Bacillota</taxon>
        <taxon>Clostridia</taxon>
        <taxon>Lachnospirales</taxon>
        <taxon>Lachnospiraceae</taxon>
        <taxon>Laedolimicola</taxon>
    </lineage>
</organism>
<dbReference type="RefSeq" id="WP_158364338.1">
    <property type="nucleotide sequence ID" value="NZ_JAOQKC010000018.1"/>
</dbReference>
<dbReference type="EMBL" id="JAOQKC010000018">
    <property type="protein sequence ID" value="MCU6697709.1"/>
    <property type="molecule type" value="Genomic_DNA"/>
</dbReference>
<comment type="caution">
    <text evidence="2">The sequence shown here is derived from an EMBL/GenBank/DDBJ whole genome shotgun (WGS) entry which is preliminary data.</text>
</comment>
<proteinExistence type="predicted"/>
<dbReference type="Proteomes" id="UP001652461">
    <property type="component" value="Unassembled WGS sequence"/>
</dbReference>
<evidence type="ECO:0000256" key="1">
    <source>
        <dbReference type="SAM" id="MobiDB-lite"/>
    </source>
</evidence>
<gene>
    <name evidence="2" type="ORF">OCV63_12515</name>
</gene>
<keyword evidence="3" id="KW-1185">Reference proteome</keyword>
<reference evidence="2 3" key="1">
    <citation type="journal article" date="2021" name="ISME Commun">
        <title>Automated analysis of genomic sequences facilitates high-throughput and comprehensive description of bacteria.</title>
        <authorList>
            <person name="Hitch T.C.A."/>
        </authorList>
    </citation>
    <scope>NUCLEOTIDE SEQUENCE [LARGE SCALE GENOMIC DNA]</scope>
    <source>
        <strain evidence="2 3">Sanger_04</strain>
    </source>
</reference>
<feature type="region of interest" description="Disordered" evidence="1">
    <location>
        <begin position="195"/>
        <end position="220"/>
    </location>
</feature>